<proteinExistence type="inferred from homology"/>
<dbReference type="InterPro" id="IPR008927">
    <property type="entry name" value="6-PGluconate_DH-like_C_sf"/>
</dbReference>
<dbReference type="EC" id="1.1.1.169" evidence="3 10"/>
<keyword evidence="6 10" id="KW-0521">NADP</keyword>
<gene>
    <name evidence="13" type="ORF">RY831_10840</name>
</gene>
<feature type="domain" description="Ketopantoate reductase N-terminal" evidence="11">
    <location>
        <begin position="3"/>
        <end position="151"/>
    </location>
</feature>
<dbReference type="PANTHER" id="PTHR43765">
    <property type="entry name" value="2-DEHYDROPANTOATE 2-REDUCTASE-RELATED"/>
    <property type="match status" value="1"/>
</dbReference>
<dbReference type="InterPro" id="IPR003710">
    <property type="entry name" value="ApbA"/>
</dbReference>
<comment type="similarity">
    <text evidence="2 10">Belongs to the ketopantoate reductase family.</text>
</comment>
<organism evidence="13 14">
    <name type="scientific">Noviherbaspirillum album</name>
    <dbReference type="NCBI Taxonomy" id="3080276"/>
    <lineage>
        <taxon>Bacteria</taxon>
        <taxon>Pseudomonadati</taxon>
        <taxon>Pseudomonadota</taxon>
        <taxon>Betaproteobacteria</taxon>
        <taxon>Burkholderiales</taxon>
        <taxon>Oxalobacteraceae</taxon>
        <taxon>Noviherbaspirillum</taxon>
    </lineage>
</organism>
<dbReference type="SUPFAM" id="SSF48179">
    <property type="entry name" value="6-phosphogluconate dehydrogenase C-terminal domain-like"/>
    <property type="match status" value="1"/>
</dbReference>
<dbReference type="Proteomes" id="UP001352263">
    <property type="component" value="Unassembled WGS sequence"/>
</dbReference>
<comment type="pathway">
    <text evidence="1 10">Cofactor biosynthesis; (R)-pantothenate biosynthesis; (R)-pantoate from 3-methyl-2-oxobutanoate: step 2/2.</text>
</comment>
<dbReference type="InterPro" id="IPR013752">
    <property type="entry name" value="KPA_reductase"/>
</dbReference>
<evidence type="ECO:0000256" key="3">
    <source>
        <dbReference type="ARBA" id="ARBA00013014"/>
    </source>
</evidence>
<evidence type="ECO:0000313" key="14">
    <source>
        <dbReference type="Proteomes" id="UP001352263"/>
    </source>
</evidence>
<comment type="caution">
    <text evidence="13">The sequence shown here is derived from an EMBL/GenBank/DDBJ whole genome shotgun (WGS) entry which is preliminary data.</text>
</comment>
<reference evidence="13 14" key="1">
    <citation type="submission" date="2023-10" db="EMBL/GenBank/DDBJ databases">
        <title>Noviherbaspirillum sp. CPCC 100848 genome assembly.</title>
        <authorList>
            <person name="Li X.Y."/>
            <person name="Fang X.M."/>
        </authorList>
    </citation>
    <scope>NUCLEOTIDE SEQUENCE [LARGE SCALE GENOMIC DNA]</scope>
    <source>
        <strain evidence="13 14">CPCC 100848</strain>
    </source>
</reference>
<sequence>MKIAIFGAGSIGVYVGVSLLAAGADAVLIGRPRMHARIASEGVRLTDLRGADLEVDAGRIPYSEGADALKDASLILVTVKSADTVAAAAAICAHARSDALVISLQNGVGNTDVLRAALPGRSVLAGMVPFNVVQMPGNRFHRGTEGELMVEASPRLAPWLDLFRNAGLPLLERDDFTPVQWGKLLLNLNNPINALSGLPLKAELSQHAYRRCLALLIGEALAVLKAAGIRPAKVARVAPGLLPVLLRLPDFLFLRVAGAMLDIDPQARSSMWEDLQAGRRTEVDYLNGAVAHLAQAHGRTAPLNARIAALIREAEQGNGRRFSGSELLAALQTGTGQPDGASRVGR</sequence>
<keyword evidence="7 10" id="KW-0560">Oxidoreductase</keyword>
<dbReference type="InterPro" id="IPR036291">
    <property type="entry name" value="NAD(P)-bd_dom_sf"/>
</dbReference>
<keyword evidence="5 10" id="KW-0566">Pantothenate biosynthesis</keyword>
<dbReference type="SUPFAM" id="SSF51735">
    <property type="entry name" value="NAD(P)-binding Rossmann-fold domains"/>
    <property type="match status" value="1"/>
</dbReference>
<evidence type="ECO:0000256" key="1">
    <source>
        <dbReference type="ARBA" id="ARBA00004994"/>
    </source>
</evidence>
<protein>
    <recommendedName>
        <fullName evidence="4 10">2-dehydropantoate 2-reductase</fullName>
        <ecNumber evidence="3 10">1.1.1.169</ecNumber>
    </recommendedName>
    <alternativeName>
        <fullName evidence="8 10">Ketopantoate reductase</fullName>
    </alternativeName>
</protein>
<dbReference type="InterPro" id="IPR013328">
    <property type="entry name" value="6PGD_dom2"/>
</dbReference>
<evidence type="ECO:0000256" key="5">
    <source>
        <dbReference type="ARBA" id="ARBA00022655"/>
    </source>
</evidence>
<evidence type="ECO:0000313" key="13">
    <source>
        <dbReference type="EMBL" id="MEC4719645.1"/>
    </source>
</evidence>
<dbReference type="InterPro" id="IPR050838">
    <property type="entry name" value="Ketopantoate_reductase"/>
</dbReference>
<evidence type="ECO:0000259" key="12">
    <source>
        <dbReference type="Pfam" id="PF08546"/>
    </source>
</evidence>
<evidence type="ECO:0000256" key="9">
    <source>
        <dbReference type="ARBA" id="ARBA00048793"/>
    </source>
</evidence>
<comment type="function">
    <text evidence="10">Catalyzes the NADPH-dependent reduction of ketopantoate into pantoic acid.</text>
</comment>
<name>A0ABU6J7M4_9BURK</name>
<dbReference type="RefSeq" id="WP_326506434.1">
    <property type="nucleotide sequence ID" value="NZ_JAWIIV010000007.1"/>
</dbReference>
<accession>A0ABU6J7M4</accession>
<dbReference type="NCBIfam" id="NF006083">
    <property type="entry name" value="PRK08229.1"/>
    <property type="match status" value="1"/>
</dbReference>
<evidence type="ECO:0000256" key="8">
    <source>
        <dbReference type="ARBA" id="ARBA00032024"/>
    </source>
</evidence>
<keyword evidence="14" id="KW-1185">Reference proteome</keyword>
<dbReference type="Gene3D" id="3.40.50.720">
    <property type="entry name" value="NAD(P)-binding Rossmann-like Domain"/>
    <property type="match status" value="1"/>
</dbReference>
<dbReference type="NCBIfam" id="TIGR00745">
    <property type="entry name" value="apbA_panE"/>
    <property type="match status" value="1"/>
</dbReference>
<feature type="domain" description="Ketopantoate reductase C-terminal" evidence="12">
    <location>
        <begin position="176"/>
        <end position="314"/>
    </location>
</feature>
<evidence type="ECO:0000259" key="11">
    <source>
        <dbReference type="Pfam" id="PF02558"/>
    </source>
</evidence>
<dbReference type="GO" id="GO:0008677">
    <property type="term" value="F:2-dehydropantoate 2-reductase activity"/>
    <property type="evidence" value="ECO:0007669"/>
    <property type="project" value="UniProtKB-EC"/>
</dbReference>
<dbReference type="Gene3D" id="1.10.1040.10">
    <property type="entry name" value="N-(1-d-carboxylethyl)-l-norvaline Dehydrogenase, domain 2"/>
    <property type="match status" value="1"/>
</dbReference>
<evidence type="ECO:0000256" key="10">
    <source>
        <dbReference type="RuleBase" id="RU362068"/>
    </source>
</evidence>
<dbReference type="InterPro" id="IPR013332">
    <property type="entry name" value="KPR_N"/>
</dbReference>
<comment type="catalytic activity">
    <reaction evidence="9 10">
        <text>(R)-pantoate + NADP(+) = 2-dehydropantoate + NADPH + H(+)</text>
        <dbReference type="Rhea" id="RHEA:16233"/>
        <dbReference type="ChEBI" id="CHEBI:11561"/>
        <dbReference type="ChEBI" id="CHEBI:15378"/>
        <dbReference type="ChEBI" id="CHEBI:15980"/>
        <dbReference type="ChEBI" id="CHEBI:57783"/>
        <dbReference type="ChEBI" id="CHEBI:58349"/>
        <dbReference type="EC" id="1.1.1.169"/>
    </reaction>
</comment>
<dbReference type="Pfam" id="PF08546">
    <property type="entry name" value="ApbA_C"/>
    <property type="match status" value="1"/>
</dbReference>
<dbReference type="Pfam" id="PF02558">
    <property type="entry name" value="ApbA"/>
    <property type="match status" value="1"/>
</dbReference>
<evidence type="ECO:0000256" key="6">
    <source>
        <dbReference type="ARBA" id="ARBA00022857"/>
    </source>
</evidence>
<dbReference type="PANTHER" id="PTHR43765:SF2">
    <property type="entry name" value="2-DEHYDROPANTOATE 2-REDUCTASE"/>
    <property type="match status" value="1"/>
</dbReference>
<evidence type="ECO:0000256" key="7">
    <source>
        <dbReference type="ARBA" id="ARBA00023002"/>
    </source>
</evidence>
<evidence type="ECO:0000256" key="4">
    <source>
        <dbReference type="ARBA" id="ARBA00019465"/>
    </source>
</evidence>
<dbReference type="EMBL" id="JAWIIV010000007">
    <property type="protein sequence ID" value="MEC4719645.1"/>
    <property type="molecule type" value="Genomic_DNA"/>
</dbReference>
<evidence type="ECO:0000256" key="2">
    <source>
        <dbReference type="ARBA" id="ARBA00007870"/>
    </source>
</evidence>